<feature type="transmembrane region" description="Helical" evidence="5">
    <location>
        <begin position="96"/>
        <end position="118"/>
    </location>
</feature>
<evidence type="ECO:0000313" key="7">
    <source>
        <dbReference type="EMBL" id="VBA42140.1"/>
    </source>
</evidence>
<keyword evidence="4 5" id="KW-0472">Membrane</keyword>
<feature type="transmembrane region" description="Helical" evidence="5">
    <location>
        <begin position="237"/>
        <end position="259"/>
    </location>
</feature>
<sequence>MCRRYLAVIAADRQYSVFLLALPLLLSLFAHAVPGNAGLSLAKAIEERSTQPSQLLVLLIIGGALMGCAASIREIVKEQAIYRREHGIGLSANAYLASKLVVLTALTTIQGLILGFLGTAFLPAPDQSVVLPWPTLEIAVAVVAVTVVSMIIGLLISALIGNADRGMPLLVLVVMAQLVLCGGMFAVNGRPPLEQLAWLSPSRWAYAMAAATVDLNDLRRTAGGDQDPLWDYKVSSWLLAAGACLVQAIVLVMLIAVQLRRLDPQRKARK</sequence>
<dbReference type="GO" id="GO:0005524">
    <property type="term" value="F:ATP binding"/>
    <property type="evidence" value="ECO:0007669"/>
    <property type="project" value="UniProtKB-KW"/>
</dbReference>
<dbReference type="AlphaFoldDB" id="A0A498QEX5"/>
<dbReference type="GO" id="GO:0016787">
    <property type="term" value="F:hydrolase activity"/>
    <property type="evidence" value="ECO:0007669"/>
    <property type="project" value="UniProtKB-KW"/>
</dbReference>
<feature type="transmembrane region" description="Helical" evidence="5">
    <location>
        <begin position="138"/>
        <end position="160"/>
    </location>
</feature>
<evidence type="ECO:0000256" key="5">
    <source>
        <dbReference type="SAM" id="Phobius"/>
    </source>
</evidence>
<name>A0A498QEX5_9MYCO</name>
<keyword evidence="2 5" id="KW-0812">Transmembrane</keyword>
<feature type="transmembrane region" description="Helical" evidence="5">
    <location>
        <begin position="167"/>
        <end position="187"/>
    </location>
</feature>
<feature type="transmembrane region" description="Helical" evidence="5">
    <location>
        <begin position="56"/>
        <end position="76"/>
    </location>
</feature>
<gene>
    <name evidence="7" type="ORF">LAUMK13_03882</name>
</gene>
<keyword evidence="8" id="KW-1185">Reference proteome</keyword>
<keyword evidence="7" id="KW-0067">ATP-binding</keyword>
<keyword evidence="7" id="KW-0547">Nucleotide-binding</keyword>
<evidence type="ECO:0000259" key="6">
    <source>
        <dbReference type="Pfam" id="PF01061"/>
    </source>
</evidence>
<accession>A0A498QEX5</accession>
<feature type="domain" description="ABC-2 type transporter transmembrane" evidence="6">
    <location>
        <begin position="2"/>
        <end position="209"/>
    </location>
</feature>
<evidence type="ECO:0000313" key="8">
    <source>
        <dbReference type="Proteomes" id="UP000267289"/>
    </source>
</evidence>
<reference evidence="7 8" key="1">
    <citation type="submission" date="2018-09" db="EMBL/GenBank/DDBJ databases">
        <authorList>
            <person name="Tagini F."/>
        </authorList>
    </citation>
    <scope>NUCLEOTIDE SEQUENCE [LARGE SCALE GENOMIC DNA]</scope>
    <source>
        <strain evidence="7 8">MK13</strain>
    </source>
</reference>
<evidence type="ECO:0000256" key="2">
    <source>
        <dbReference type="ARBA" id="ARBA00022692"/>
    </source>
</evidence>
<keyword evidence="7" id="KW-0378">Hydrolase</keyword>
<protein>
    <submittedName>
        <fullName evidence="7">ABC transporter ATP-binding/permease protein</fullName>
        <ecNumber evidence="7">3.6.3.-</ecNumber>
    </submittedName>
</protein>
<organism evidence="7 8">
    <name type="scientific">Mycobacterium innocens</name>
    <dbReference type="NCBI Taxonomy" id="2341083"/>
    <lineage>
        <taxon>Bacteria</taxon>
        <taxon>Bacillati</taxon>
        <taxon>Actinomycetota</taxon>
        <taxon>Actinomycetes</taxon>
        <taxon>Mycobacteriales</taxon>
        <taxon>Mycobacteriaceae</taxon>
        <taxon>Mycobacterium</taxon>
    </lineage>
</organism>
<dbReference type="EMBL" id="UPHQ01000209">
    <property type="protein sequence ID" value="VBA42140.1"/>
    <property type="molecule type" value="Genomic_DNA"/>
</dbReference>
<evidence type="ECO:0000256" key="4">
    <source>
        <dbReference type="ARBA" id="ARBA00023136"/>
    </source>
</evidence>
<dbReference type="GO" id="GO:0016020">
    <property type="term" value="C:membrane"/>
    <property type="evidence" value="ECO:0007669"/>
    <property type="project" value="UniProtKB-SubCell"/>
</dbReference>
<dbReference type="Proteomes" id="UP000267289">
    <property type="component" value="Unassembled WGS sequence"/>
</dbReference>
<keyword evidence="3 5" id="KW-1133">Transmembrane helix</keyword>
<dbReference type="InterPro" id="IPR013525">
    <property type="entry name" value="ABC2_TM"/>
</dbReference>
<dbReference type="EC" id="3.6.3.-" evidence="7"/>
<comment type="subcellular location">
    <subcellularLocation>
        <location evidence="1">Membrane</location>
        <topology evidence="1">Multi-pass membrane protein</topology>
    </subcellularLocation>
</comment>
<proteinExistence type="predicted"/>
<dbReference type="GO" id="GO:0140359">
    <property type="term" value="F:ABC-type transporter activity"/>
    <property type="evidence" value="ECO:0007669"/>
    <property type="project" value="InterPro"/>
</dbReference>
<dbReference type="Pfam" id="PF01061">
    <property type="entry name" value="ABC2_membrane"/>
    <property type="match status" value="1"/>
</dbReference>
<evidence type="ECO:0000256" key="1">
    <source>
        <dbReference type="ARBA" id="ARBA00004141"/>
    </source>
</evidence>
<evidence type="ECO:0000256" key="3">
    <source>
        <dbReference type="ARBA" id="ARBA00022989"/>
    </source>
</evidence>